<evidence type="ECO:0000313" key="3">
    <source>
        <dbReference type="Proteomes" id="UP000324800"/>
    </source>
</evidence>
<dbReference type="Proteomes" id="UP000324800">
    <property type="component" value="Unassembled WGS sequence"/>
</dbReference>
<sequence>SKVIKWSMSSLAVNQSRGAKTKLTPSQGVLDAFDALQKATSIKTTQAAFRIAGIDFEVVRGSIVAKIDVQRFDNIIKKLTADNTMTSGPRPAPKRKSTKKPFGVINADYLKKK</sequence>
<organism evidence="2 3">
    <name type="scientific">Streblomastix strix</name>
    <dbReference type="NCBI Taxonomy" id="222440"/>
    <lineage>
        <taxon>Eukaryota</taxon>
        <taxon>Metamonada</taxon>
        <taxon>Preaxostyla</taxon>
        <taxon>Oxymonadida</taxon>
        <taxon>Streblomastigidae</taxon>
        <taxon>Streblomastix</taxon>
    </lineage>
</organism>
<accession>A0A5J4U5Q0</accession>
<feature type="region of interest" description="Disordered" evidence="1">
    <location>
        <begin position="82"/>
        <end position="113"/>
    </location>
</feature>
<evidence type="ECO:0000256" key="1">
    <source>
        <dbReference type="SAM" id="MobiDB-lite"/>
    </source>
</evidence>
<protein>
    <submittedName>
        <fullName evidence="2">Uncharacterized protein</fullName>
    </submittedName>
</protein>
<reference evidence="2 3" key="1">
    <citation type="submission" date="2019-03" db="EMBL/GenBank/DDBJ databases">
        <title>Single cell metagenomics reveals metabolic interactions within the superorganism composed of flagellate Streblomastix strix and complex community of Bacteroidetes bacteria on its surface.</title>
        <authorList>
            <person name="Treitli S.C."/>
            <person name="Kolisko M."/>
            <person name="Husnik F."/>
            <person name="Keeling P."/>
            <person name="Hampl V."/>
        </authorList>
    </citation>
    <scope>NUCLEOTIDE SEQUENCE [LARGE SCALE GENOMIC DNA]</scope>
    <source>
        <strain evidence="2">ST1C</strain>
    </source>
</reference>
<dbReference type="AlphaFoldDB" id="A0A5J4U5Q0"/>
<gene>
    <name evidence="2" type="ORF">EZS28_038898</name>
</gene>
<proteinExistence type="predicted"/>
<feature type="non-terminal residue" evidence="2">
    <location>
        <position position="1"/>
    </location>
</feature>
<comment type="caution">
    <text evidence="2">The sequence shown here is derived from an EMBL/GenBank/DDBJ whole genome shotgun (WGS) entry which is preliminary data.</text>
</comment>
<dbReference type="EMBL" id="SNRW01020318">
    <property type="protein sequence ID" value="KAA6365574.1"/>
    <property type="molecule type" value="Genomic_DNA"/>
</dbReference>
<name>A0A5J4U5Q0_9EUKA</name>
<evidence type="ECO:0000313" key="2">
    <source>
        <dbReference type="EMBL" id="KAA6365574.1"/>
    </source>
</evidence>